<gene>
    <name evidence="1" type="ORF">BJ982_004480</name>
</gene>
<protein>
    <submittedName>
        <fullName evidence="1">Uncharacterized protein</fullName>
    </submittedName>
</protein>
<dbReference type="EMBL" id="JACHND010000001">
    <property type="protein sequence ID" value="MBB4702936.1"/>
    <property type="molecule type" value="Genomic_DNA"/>
</dbReference>
<dbReference type="RefSeq" id="WP_203958906.1">
    <property type="nucleotide sequence ID" value="NZ_BOOV01000005.1"/>
</dbReference>
<dbReference type="Proteomes" id="UP000542210">
    <property type="component" value="Unassembled WGS sequence"/>
</dbReference>
<accession>A0A7W7DC36</accession>
<sequence>MAGTYRFKMDQGSTVRRPLRWLRNGEPMDLTGATARMEIRTAAGGALLHRLDTTNGGITLGGTAGTILIYIPAAVSSAWTVLQGVYDLEVVFPNEDVTRLLQGNFSVSAEVTTGE</sequence>
<evidence type="ECO:0000313" key="2">
    <source>
        <dbReference type="Proteomes" id="UP000542210"/>
    </source>
</evidence>
<proteinExistence type="predicted"/>
<name>A0A7W7DC36_9ACTN</name>
<dbReference type="AlphaFoldDB" id="A0A7W7DC36"/>
<comment type="caution">
    <text evidence="1">The sequence shown here is derived from an EMBL/GenBank/DDBJ whole genome shotgun (WGS) entry which is preliminary data.</text>
</comment>
<evidence type="ECO:0000313" key="1">
    <source>
        <dbReference type="EMBL" id="MBB4702936.1"/>
    </source>
</evidence>
<reference evidence="1 2" key="1">
    <citation type="submission" date="2020-08" db="EMBL/GenBank/DDBJ databases">
        <title>Sequencing the genomes of 1000 actinobacteria strains.</title>
        <authorList>
            <person name="Klenk H.-P."/>
        </authorList>
    </citation>
    <scope>NUCLEOTIDE SEQUENCE [LARGE SCALE GENOMIC DNA]</scope>
    <source>
        <strain evidence="1 2">DSM 45784</strain>
    </source>
</reference>
<organism evidence="1 2">
    <name type="scientific">Sphaerisporangium siamense</name>
    <dbReference type="NCBI Taxonomy" id="795645"/>
    <lineage>
        <taxon>Bacteria</taxon>
        <taxon>Bacillati</taxon>
        <taxon>Actinomycetota</taxon>
        <taxon>Actinomycetes</taxon>
        <taxon>Streptosporangiales</taxon>
        <taxon>Streptosporangiaceae</taxon>
        <taxon>Sphaerisporangium</taxon>
    </lineage>
</organism>
<keyword evidence="2" id="KW-1185">Reference proteome</keyword>